<organism evidence="2 3">
    <name type="scientific">Amphritea japonica ATCC BAA-1530</name>
    <dbReference type="NCBI Taxonomy" id="1278309"/>
    <lineage>
        <taxon>Bacteria</taxon>
        <taxon>Pseudomonadati</taxon>
        <taxon>Pseudomonadota</taxon>
        <taxon>Gammaproteobacteria</taxon>
        <taxon>Oceanospirillales</taxon>
        <taxon>Oceanospirillaceae</taxon>
        <taxon>Amphritea</taxon>
    </lineage>
</organism>
<dbReference type="KEGG" id="ajp:AMJAP_3233"/>
<reference evidence="2 3" key="1">
    <citation type="journal article" date="2008" name="Int. J. Syst. Evol. Microbiol.">
        <title>Amphritea japonica sp. nov. and Amphritea balenae sp. nov., isolated from the sediment adjacent to sperm whale carcasses off Kagoshima, Japan.</title>
        <authorList>
            <person name="Miyazaki M."/>
            <person name="Nogi Y."/>
            <person name="Fujiwara Y."/>
            <person name="Kawato M."/>
            <person name="Nagahama T."/>
            <person name="Kubokawa K."/>
            <person name="Horikoshi K."/>
        </authorList>
    </citation>
    <scope>NUCLEOTIDE SEQUENCE [LARGE SCALE GENOMIC DNA]</scope>
    <source>
        <strain evidence="2 3">ATCC BAA-1530</strain>
    </source>
</reference>
<gene>
    <name evidence="2" type="ORF">AMJAP_3233</name>
</gene>
<proteinExistence type="inferred from homology"/>
<comment type="similarity">
    <text evidence="1">Belongs to the UPF0149 family.</text>
</comment>
<dbReference type="EMBL" id="AP014545">
    <property type="protein sequence ID" value="BBB27818.1"/>
    <property type="molecule type" value="Genomic_DNA"/>
</dbReference>
<sequence>MSETQSPEDFIPEYYEICDMLVAEDSMTSSAAELHGLLSGYLSAGARFSHEAWLKLSAELTDISDFRHESSKLALTDLYDGVLAQLEQVDFGFQLLLPDDDLTIAERAEALGSWCQGFLTGFGLQGGHTNESLSDELKEALGDMEQIAQIELEPDADEDNESDLMELQEYIRVSSMMIFTECNPQPPQQGAASDTTLH</sequence>
<dbReference type="AlphaFoldDB" id="A0A7R6PE77"/>
<evidence type="ECO:0008006" key="4">
    <source>
        <dbReference type="Google" id="ProtNLM"/>
    </source>
</evidence>
<dbReference type="SUPFAM" id="SSF101327">
    <property type="entry name" value="YgfB-like"/>
    <property type="match status" value="1"/>
</dbReference>
<dbReference type="GO" id="GO:0005829">
    <property type="term" value="C:cytosol"/>
    <property type="evidence" value="ECO:0007669"/>
    <property type="project" value="TreeGrafter"/>
</dbReference>
<dbReference type="Proteomes" id="UP000595663">
    <property type="component" value="Chromosome"/>
</dbReference>
<dbReference type="InterPro" id="IPR011978">
    <property type="entry name" value="YgfB-like"/>
</dbReference>
<dbReference type="Gene3D" id="1.20.120.740">
    <property type="entry name" value="YgfB uncharacterised protein family UPF0149, PF03695"/>
    <property type="match status" value="1"/>
</dbReference>
<keyword evidence="3" id="KW-1185">Reference proteome</keyword>
<dbReference type="Pfam" id="PF03695">
    <property type="entry name" value="UPF0149"/>
    <property type="match status" value="1"/>
</dbReference>
<evidence type="ECO:0000313" key="2">
    <source>
        <dbReference type="EMBL" id="BBB27818.1"/>
    </source>
</evidence>
<dbReference type="InterPro" id="IPR036255">
    <property type="entry name" value="YgfB-like_sf"/>
</dbReference>
<dbReference type="PANTHER" id="PTHR37528:SF1">
    <property type="entry name" value="UPF0149 PROTEIN YGFB"/>
    <property type="match status" value="1"/>
</dbReference>
<name>A0A7R6PE77_9GAMM</name>
<protein>
    <recommendedName>
        <fullName evidence="4">YecA family protein</fullName>
    </recommendedName>
</protein>
<accession>A0A7R6PE77</accession>
<evidence type="ECO:0000313" key="3">
    <source>
        <dbReference type="Proteomes" id="UP000595663"/>
    </source>
</evidence>
<evidence type="ECO:0000256" key="1">
    <source>
        <dbReference type="ARBA" id="ARBA00038308"/>
    </source>
</evidence>
<dbReference type="PANTHER" id="PTHR37528">
    <property type="entry name" value="UPF0149 PROTEIN YGFB"/>
    <property type="match status" value="1"/>
</dbReference>